<comment type="caution">
    <text evidence="2">The sequence shown here is derived from an EMBL/GenBank/DDBJ whole genome shotgun (WGS) entry which is preliminary data.</text>
</comment>
<dbReference type="InterPro" id="IPR029057">
    <property type="entry name" value="PRTase-like"/>
</dbReference>
<dbReference type="EMBL" id="QZJW01000005">
    <property type="protein sequence ID" value="RJO62052.1"/>
    <property type="molecule type" value="Genomic_DNA"/>
</dbReference>
<organism evidence="2 3">
    <name type="scientific">candidate division WS5 bacterium</name>
    <dbReference type="NCBI Taxonomy" id="2093353"/>
    <lineage>
        <taxon>Bacteria</taxon>
        <taxon>candidate division WS5</taxon>
    </lineage>
</organism>
<dbReference type="GO" id="GO:0016740">
    <property type="term" value="F:transferase activity"/>
    <property type="evidence" value="ECO:0007669"/>
    <property type="project" value="UniProtKB-KW"/>
</dbReference>
<evidence type="ECO:0000313" key="2">
    <source>
        <dbReference type="EMBL" id="RJO62052.1"/>
    </source>
</evidence>
<dbReference type="Proteomes" id="UP000285655">
    <property type="component" value="Unassembled WGS sequence"/>
</dbReference>
<accession>A0A419DG44</accession>
<sequence length="211" mass="23269">MKDVYFRDREDAGRQLAEKLLKYKDEDPVVLALPRGGVVLGDIIAKKLNCPLNLIITRKIGHPMNPEYAIAAITISGELVENRAETGAVDQRWFEEEKSIQIQEAKRREETYLGGRKPVELKAKTAIIVDDGIATGLTMMAAIKEVKAKGPAGIIVAVPVIPFDTYETLLKLVDEVIAISVPNDFLGAVGAYYADFPQVSDEEVVEIMNDQ</sequence>
<reference evidence="2 3" key="1">
    <citation type="journal article" date="2017" name="ISME J.">
        <title>Energy and carbon metabolisms in a deep terrestrial subsurface fluid microbial community.</title>
        <authorList>
            <person name="Momper L."/>
            <person name="Jungbluth S.P."/>
            <person name="Lee M.D."/>
            <person name="Amend J.P."/>
        </authorList>
    </citation>
    <scope>NUCLEOTIDE SEQUENCE [LARGE SCALE GENOMIC DNA]</scope>
    <source>
        <strain evidence="2">SURF_29</strain>
    </source>
</reference>
<keyword evidence="2" id="KW-0808">Transferase</keyword>
<dbReference type="Gene3D" id="3.30.1310.20">
    <property type="entry name" value="PRTase-like"/>
    <property type="match status" value="1"/>
</dbReference>
<name>A0A419DG44_9BACT</name>
<feature type="domain" description="Phosphoribosyltransferase" evidence="1">
    <location>
        <begin position="10"/>
        <end position="180"/>
    </location>
</feature>
<evidence type="ECO:0000259" key="1">
    <source>
        <dbReference type="Pfam" id="PF00156"/>
    </source>
</evidence>
<protein>
    <submittedName>
        <fullName evidence="2">Phosphoribosyl transferase</fullName>
    </submittedName>
</protein>
<proteinExistence type="predicted"/>
<evidence type="ECO:0000313" key="3">
    <source>
        <dbReference type="Proteomes" id="UP000285655"/>
    </source>
</evidence>
<dbReference type="SUPFAM" id="SSF53271">
    <property type="entry name" value="PRTase-like"/>
    <property type="match status" value="1"/>
</dbReference>
<gene>
    <name evidence="2" type="ORF">C4544_00945</name>
</gene>
<dbReference type="CDD" id="cd06223">
    <property type="entry name" value="PRTases_typeI"/>
    <property type="match status" value="1"/>
</dbReference>
<dbReference type="Pfam" id="PF00156">
    <property type="entry name" value="Pribosyltran"/>
    <property type="match status" value="1"/>
</dbReference>
<dbReference type="Gene3D" id="3.40.50.2020">
    <property type="match status" value="1"/>
</dbReference>
<dbReference type="AlphaFoldDB" id="A0A419DG44"/>
<dbReference type="InterPro" id="IPR000836">
    <property type="entry name" value="PRTase_dom"/>
</dbReference>